<feature type="domain" description="HDOD" evidence="1">
    <location>
        <begin position="142"/>
        <end position="330"/>
    </location>
</feature>
<dbReference type="PANTHER" id="PTHR33525:SF4">
    <property type="entry name" value="CYCLIC DI-GMP PHOSPHODIESTERASE CDGJ"/>
    <property type="match status" value="1"/>
</dbReference>
<dbReference type="SUPFAM" id="SSF109604">
    <property type="entry name" value="HD-domain/PDEase-like"/>
    <property type="match status" value="1"/>
</dbReference>
<accession>A0A7X2LXG9</accession>
<evidence type="ECO:0000313" key="3">
    <source>
        <dbReference type="Proteomes" id="UP000446768"/>
    </source>
</evidence>
<dbReference type="Proteomes" id="UP000446768">
    <property type="component" value="Unassembled WGS sequence"/>
</dbReference>
<dbReference type="EMBL" id="WKJJ01000025">
    <property type="protein sequence ID" value="MRV75914.1"/>
    <property type="molecule type" value="Genomic_DNA"/>
</dbReference>
<dbReference type="Pfam" id="PF08668">
    <property type="entry name" value="HDOD"/>
    <property type="match status" value="1"/>
</dbReference>
<dbReference type="InterPro" id="IPR052340">
    <property type="entry name" value="RNase_Y/CdgJ"/>
</dbReference>
<organism evidence="2 3">
    <name type="scientific">Pseudoduganella rivuli</name>
    <dbReference type="NCBI Taxonomy" id="2666085"/>
    <lineage>
        <taxon>Bacteria</taxon>
        <taxon>Pseudomonadati</taxon>
        <taxon>Pseudomonadota</taxon>
        <taxon>Betaproteobacteria</taxon>
        <taxon>Burkholderiales</taxon>
        <taxon>Oxalobacteraceae</taxon>
        <taxon>Telluria group</taxon>
        <taxon>Pseudoduganella</taxon>
    </lineage>
</organism>
<evidence type="ECO:0000259" key="1">
    <source>
        <dbReference type="PROSITE" id="PS51833"/>
    </source>
</evidence>
<reference evidence="2 3" key="1">
    <citation type="submission" date="2019-11" db="EMBL/GenBank/DDBJ databases">
        <title>Novel species isolated from a subtropical stream in China.</title>
        <authorList>
            <person name="Lu H."/>
        </authorList>
    </citation>
    <scope>NUCLEOTIDE SEQUENCE [LARGE SCALE GENOMIC DNA]</scope>
    <source>
        <strain evidence="2 3">FT92W</strain>
    </source>
</reference>
<dbReference type="PANTHER" id="PTHR33525">
    <property type="match status" value="1"/>
</dbReference>
<protein>
    <submittedName>
        <fullName evidence="2">HDOD domain-containing protein</fullName>
    </submittedName>
</protein>
<proteinExistence type="predicted"/>
<dbReference type="InterPro" id="IPR013976">
    <property type="entry name" value="HDOD"/>
</dbReference>
<evidence type="ECO:0000313" key="2">
    <source>
        <dbReference type="EMBL" id="MRV75914.1"/>
    </source>
</evidence>
<gene>
    <name evidence="2" type="ORF">GJ700_29795</name>
</gene>
<dbReference type="PROSITE" id="PS51833">
    <property type="entry name" value="HDOD"/>
    <property type="match status" value="1"/>
</dbReference>
<keyword evidence="3" id="KW-1185">Reference proteome</keyword>
<dbReference type="Gene3D" id="1.10.3210.10">
    <property type="entry name" value="Hypothetical protein af1432"/>
    <property type="match status" value="1"/>
</dbReference>
<dbReference type="AlphaFoldDB" id="A0A7X2LXG9"/>
<name>A0A7X2LXG9_9BURK</name>
<sequence length="354" mass="38213">MCWRRQPWGVTVVDHRQQFSEYHNETTTVPPCIMTVPGITPPVFLEHLADRNGKLAGLLLAAAAPSAQPDDELTTLAGAFPCFIPDGLDDAQAWLDAGWKVLPEEQVQRVDGAFDKGALAPNAAWLAGDWPLAPPAKAVGAQAASRALALQLVQLVSNDADTHEIEALLRRDPTLSYHLLKVVNSLSMGSGRKVGSFAQAILILGRQQLRRWLNLMLFSAREGDVRSPMLLARVAVRAHALEMLARETGMGKPQQEQAFMVGMFSLLGVLFGMPLPEVLAPLTVSDAVAHALLDKEGELGALLALVEAAERRDFAAIAARLPALPLEPDDFNRIVGESHSWMLSVATDRGSAHG</sequence>
<comment type="caution">
    <text evidence="2">The sequence shown here is derived from an EMBL/GenBank/DDBJ whole genome shotgun (WGS) entry which is preliminary data.</text>
</comment>